<dbReference type="AlphaFoldDB" id="A0A4Y7XDD0"/>
<feature type="binding site" evidence="5">
    <location>
        <position position="64"/>
    </location>
    <ligand>
        <name>a divalent metal cation</name>
        <dbReference type="ChEBI" id="CHEBI:60240"/>
        <label>2</label>
    </ligand>
</feature>
<keyword evidence="7" id="KW-1185">Reference proteome</keyword>
<name>A0A4Y7XDD0_9GAMM</name>
<dbReference type="RefSeq" id="WP_134243910.1">
    <property type="nucleotide sequence ID" value="NZ_SNTY01000015.1"/>
</dbReference>
<dbReference type="NCBIfam" id="TIGR00486">
    <property type="entry name" value="YbgI_SA1388"/>
    <property type="match status" value="1"/>
</dbReference>
<feature type="binding site" evidence="5">
    <location>
        <position position="65"/>
    </location>
    <ligand>
        <name>a divalent metal cation</name>
        <dbReference type="ChEBI" id="CHEBI:60240"/>
        <label>1</label>
    </ligand>
</feature>
<dbReference type="InterPro" id="IPR002678">
    <property type="entry name" value="DUF34/NIF3"/>
</dbReference>
<keyword evidence="4 5" id="KW-0479">Metal-binding</keyword>
<comment type="similarity">
    <text evidence="1">Belongs to the GTP cyclohydrolase I type 2/NIF3 family.</text>
</comment>
<dbReference type="Proteomes" id="UP000297834">
    <property type="component" value="Unassembled WGS sequence"/>
</dbReference>
<dbReference type="InterPro" id="IPR036069">
    <property type="entry name" value="DUF34/NIF3_sf"/>
</dbReference>
<dbReference type="FunFam" id="3.40.1390.30:FF:000001">
    <property type="entry name" value="GTP cyclohydrolase 1 type 2"/>
    <property type="match status" value="1"/>
</dbReference>
<accession>A0A4Y7XDD0</accession>
<feature type="binding site" evidence="5">
    <location>
        <position position="224"/>
    </location>
    <ligand>
        <name>a divalent metal cation</name>
        <dbReference type="ChEBI" id="CHEBI:60240"/>
        <label>1</label>
    </ligand>
</feature>
<dbReference type="PANTHER" id="PTHR13799:SF14">
    <property type="entry name" value="GTP CYCLOHYDROLASE 1 TYPE 2 HOMOLOG"/>
    <property type="match status" value="1"/>
</dbReference>
<protein>
    <recommendedName>
        <fullName evidence="3">GTP cyclohydrolase 1 type 2 homolog</fullName>
    </recommendedName>
</protein>
<dbReference type="GO" id="GO:0005737">
    <property type="term" value="C:cytoplasm"/>
    <property type="evidence" value="ECO:0007669"/>
    <property type="project" value="TreeGrafter"/>
</dbReference>
<dbReference type="SUPFAM" id="SSF102705">
    <property type="entry name" value="NIF3 (NGG1p interacting factor 3)-like"/>
    <property type="match status" value="1"/>
</dbReference>
<comment type="subunit">
    <text evidence="2">Homohexamer.</text>
</comment>
<sequence>MVELNQLLAWCNKTLNVKAFKDYCPNGLQIEGSHSVYKIITAVTASQEAIDAAVAAKANALMVHHGYFWKGEPEPLTGIKGQRIKKLMQHDISLIAYHLPLDAHVSLGNNAALADLLGITITGPLDPTENQPIGNVGELTAPMSADEFSTHLTNCLQRMPLHIAGASATIQKVGFCTGAAQDFLYKAAALDCDAYISGEVSERTYHEAKELGIHYFACGHHATERGGIQRLGQAVAQQFNLDVTFMDFNNPV</sequence>
<evidence type="ECO:0000256" key="2">
    <source>
        <dbReference type="ARBA" id="ARBA00011643"/>
    </source>
</evidence>
<evidence type="ECO:0000256" key="5">
    <source>
        <dbReference type="PIRSR" id="PIRSR602678-1"/>
    </source>
</evidence>
<feature type="binding site" evidence="5">
    <location>
        <position position="102"/>
    </location>
    <ligand>
        <name>a divalent metal cation</name>
        <dbReference type="ChEBI" id="CHEBI:60240"/>
        <label>1</label>
    </ligand>
</feature>
<dbReference type="GO" id="GO:0046872">
    <property type="term" value="F:metal ion binding"/>
    <property type="evidence" value="ECO:0007669"/>
    <property type="project" value="UniProtKB-KW"/>
</dbReference>
<feature type="binding site" evidence="5">
    <location>
        <position position="220"/>
    </location>
    <ligand>
        <name>a divalent metal cation</name>
        <dbReference type="ChEBI" id="CHEBI:60240"/>
        <label>1</label>
    </ligand>
</feature>
<dbReference type="Gene3D" id="3.40.1390.30">
    <property type="entry name" value="NIF3 (NGG1p interacting factor 3)-like"/>
    <property type="match status" value="2"/>
</dbReference>
<comment type="caution">
    <text evidence="6">The sequence shown here is derived from an EMBL/GenBank/DDBJ whole genome shotgun (WGS) entry which is preliminary data.</text>
</comment>
<dbReference type="OrthoDB" id="9800881at2"/>
<reference evidence="6 7" key="1">
    <citation type="submission" date="2019-03" db="EMBL/GenBank/DDBJ databases">
        <title>Alkanindiges illinoisensis: a potential pathogenic isolated from ascites of a gastric cancer patient with abdominal metastasis.</title>
        <authorList>
            <person name="Hu X."/>
            <person name="Yang B."/>
            <person name="Yan X."/>
            <person name="Lin L."/>
            <person name="Zhao H."/>
            <person name="Zhou F."/>
            <person name="Su B."/>
            <person name="Chen J."/>
            <person name="Rui Y."/>
            <person name="Wang Q."/>
            <person name="Zheng L."/>
        </authorList>
    </citation>
    <scope>NUCLEOTIDE SEQUENCE [LARGE SCALE GENOMIC DNA]</scope>
    <source>
        <strain evidence="6 7">NFYY 23406</strain>
    </source>
</reference>
<evidence type="ECO:0000256" key="3">
    <source>
        <dbReference type="ARBA" id="ARBA00022112"/>
    </source>
</evidence>
<proteinExistence type="inferred from homology"/>
<dbReference type="Pfam" id="PF01784">
    <property type="entry name" value="DUF34_NIF3"/>
    <property type="match status" value="1"/>
</dbReference>
<dbReference type="PANTHER" id="PTHR13799">
    <property type="entry name" value="NGG1 INTERACTING FACTOR 3"/>
    <property type="match status" value="1"/>
</dbReference>
<dbReference type="STRING" id="1120977.GCA_000619845_01106"/>
<gene>
    <name evidence="6" type="ORF">E2B99_05260</name>
</gene>
<evidence type="ECO:0000256" key="4">
    <source>
        <dbReference type="ARBA" id="ARBA00022723"/>
    </source>
</evidence>
<dbReference type="EMBL" id="SNTY01000015">
    <property type="protein sequence ID" value="TEU28652.1"/>
    <property type="molecule type" value="Genomic_DNA"/>
</dbReference>
<organism evidence="6 7">
    <name type="scientific">Alkanindiges illinoisensis</name>
    <dbReference type="NCBI Taxonomy" id="197183"/>
    <lineage>
        <taxon>Bacteria</taxon>
        <taxon>Pseudomonadati</taxon>
        <taxon>Pseudomonadota</taxon>
        <taxon>Gammaproteobacteria</taxon>
        <taxon>Moraxellales</taxon>
        <taxon>Moraxellaceae</taxon>
        <taxon>Alkanindiges</taxon>
    </lineage>
</organism>
<evidence type="ECO:0000313" key="7">
    <source>
        <dbReference type="Proteomes" id="UP000297834"/>
    </source>
</evidence>
<evidence type="ECO:0000313" key="6">
    <source>
        <dbReference type="EMBL" id="TEU28652.1"/>
    </source>
</evidence>
<evidence type="ECO:0000256" key="1">
    <source>
        <dbReference type="ARBA" id="ARBA00006964"/>
    </source>
</evidence>